<comment type="caution">
    <text evidence="3">The sequence shown here is derived from an EMBL/GenBank/DDBJ whole genome shotgun (WGS) entry which is preliminary data.</text>
</comment>
<accession>A0A0F9J443</accession>
<feature type="domain" description="DUF2062" evidence="2">
    <location>
        <begin position="30"/>
        <end position="170"/>
    </location>
</feature>
<reference evidence="3" key="1">
    <citation type="journal article" date="2015" name="Nature">
        <title>Complex archaea that bridge the gap between prokaryotes and eukaryotes.</title>
        <authorList>
            <person name="Spang A."/>
            <person name="Saw J.H."/>
            <person name="Jorgensen S.L."/>
            <person name="Zaremba-Niedzwiedzka K."/>
            <person name="Martijn J."/>
            <person name="Lind A.E."/>
            <person name="van Eijk R."/>
            <person name="Schleper C."/>
            <person name="Guy L."/>
            <person name="Ettema T.J."/>
        </authorList>
    </citation>
    <scope>NUCLEOTIDE SEQUENCE</scope>
</reference>
<protein>
    <recommendedName>
        <fullName evidence="2">DUF2062 domain-containing protein</fullName>
    </recommendedName>
</protein>
<keyword evidence="1" id="KW-0812">Transmembrane</keyword>
<dbReference type="PANTHER" id="PTHR40547">
    <property type="entry name" value="SLL0298 PROTEIN"/>
    <property type="match status" value="1"/>
</dbReference>
<evidence type="ECO:0000259" key="2">
    <source>
        <dbReference type="Pfam" id="PF09835"/>
    </source>
</evidence>
<evidence type="ECO:0000256" key="1">
    <source>
        <dbReference type="SAM" id="Phobius"/>
    </source>
</evidence>
<feature type="transmembrane region" description="Helical" evidence="1">
    <location>
        <begin position="53"/>
        <end position="78"/>
    </location>
</feature>
<dbReference type="Pfam" id="PF09835">
    <property type="entry name" value="DUF2062"/>
    <property type="match status" value="1"/>
</dbReference>
<dbReference type="AlphaFoldDB" id="A0A0F9J443"/>
<dbReference type="EMBL" id="LAZR01019057">
    <property type="protein sequence ID" value="KKL93947.1"/>
    <property type="molecule type" value="Genomic_DNA"/>
</dbReference>
<sequence length="185" mass="20873">SSIVLKSMPKKILRRWLPDPHKIVESRAIRWMGPLIRDPNLFHINRASISASFFIGLFCAFLPIPGQTLVAAMLALLFRTNLPVAMALIWVSNPLTFAPIFLFSYGAGAWLLGHEVTTFSIELSWDWAVAQGSTIWLPLITGSLFCGLVSGAIGYVVIHRLWRWKVIKNWDARNKAREKKSAEEN</sequence>
<name>A0A0F9J443_9ZZZZ</name>
<feature type="transmembrane region" description="Helical" evidence="1">
    <location>
        <begin position="133"/>
        <end position="158"/>
    </location>
</feature>
<dbReference type="PANTHER" id="PTHR40547:SF1">
    <property type="entry name" value="SLL0298 PROTEIN"/>
    <property type="match status" value="1"/>
</dbReference>
<evidence type="ECO:0000313" key="3">
    <source>
        <dbReference type="EMBL" id="KKL93947.1"/>
    </source>
</evidence>
<keyword evidence="1" id="KW-1133">Transmembrane helix</keyword>
<dbReference type="InterPro" id="IPR018639">
    <property type="entry name" value="DUF2062"/>
</dbReference>
<feature type="non-terminal residue" evidence="3">
    <location>
        <position position="1"/>
    </location>
</feature>
<organism evidence="3">
    <name type="scientific">marine sediment metagenome</name>
    <dbReference type="NCBI Taxonomy" id="412755"/>
    <lineage>
        <taxon>unclassified sequences</taxon>
        <taxon>metagenomes</taxon>
        <taxon>ecological metagenomes</taxon>
    </lineage>
</organism>
<proteinExistence type="predicted"/>
<gene>
    <name evidence="3" type="ORF">LCGC14_1869620</name>
</gene>
<feature type="transmembrane region" description="Helical" evidence="1">
    <location>
        <begin position="90"/>
        <end position="113"/>
    </location>
</feature>
<keyword evidence="1" id="KW-0472">Membrane</keyword>